<evidence type="ECO:0000313" key="5">
    <source>
        <dbReference type="Proteomes" id="UP001519460"/>
    </source>
</evidence>
<dbReference type="EMBL" id="JACVVK020000002">
    <property type="protein sequence ID" value="KAK7508098.1"/>
    <property type="molecule type" value="Genomic_DNA"/>
</dbReference>
<dbReference type="PANTHER" id="PTHR45828">
    <property type="entry name" value="CYTOCHROME B561/FERRIC REDUCTASE TRANSMEMBRANE"/>
    <property type="match status" value="1"/>
</dbReference>
<sequence>GTVGNPAEMAEVKLLELWFFLVLMPVVTDSYSTGAPGDNNQAVCSTLTPGHIGTSTQTTPAPYGIVISPSTYTPGGGQITVTLEKRCDTPFKGFLLTTRFADASRNENLRPGTFDPLPTGTKRTCSDGSLPPYTNRAVTHTSSANKDTLTFNWTPPTADSGGGHIVFRATFLQEKPTYWVDVHSALLVDSTLGQPSDTSGFVTPGSTSLGPGCTAPTTPPNEDTTEVGSEVGTTPTTQGSAAGGGTTHGGTDGGTTHGGTDG</sequence>
<proteinExistence type="predicted"/>
<protein>
    <recommendedName>
        <fullName evidence="3">Reelin domain-containing protein</fullName>
    </recommendedName>
</protein>
<evidence type="ECO:0000313" key="4">
    <source>
        <dbReference type="EMBL" id="KAK7508098.1"/>
    </source>
</evidence>
<dbReference type="PANTHER" id="PTHR45828:SF36">
    <property type="entry name" value="REELIN DOMAIN-CONTAINING PROTEIN"/>
    <property type="match status" value="1"/>
</dbReference>
<dbReference type="Proteomes" id="UP001519460">
    <property type="component" value="Unassembled WGS sequence"/>
</dbReference>
<evidence type="ECO:0000256" key="1">
    <source>
        <dbReference type="SAM" id="MobiDB-lite"/>
    </source>
</evidence>
<reference evidence="4 5" key="1">
    <citation type="journal article" date="2023" name="Sci. Data">
        <title>Genome assembly of the Korean intertidal mud-creeper Batillaria attramentaria.</title>
        <authorList>
            <person name="Patra A.K."/>
            <person name="Ho P.T."/>
            <person name="Jun S."/>
            <person name="Lee S.J."/>
            <person name="Kim Y."/>
            <person name="Won Y.J."/>
        </authorList>
    </citation>
    <scope>NUCLEOTIDE SEQUENCE [LARGE SCALE GENOMIC DNA]</scope>
    <source>
        <strain evidence="4">Wonlab-2016</strain>
    </source>
</reference>
<feature type="signal peptide" evidence="2">
    <location>
        <begin position="1"/>
        <end position="30"/>
    </location>
</feature>
<keyword evidence="2" id="KW-0732">Signal</keyword>
<accession>A0ABD0MA29</accession>
<dbReference type="InterPro" id="IPR051237">
    <property type="entry name" value="Ferric-chelate_Red/DefProt"/>
</dbReference>
<name>A0ABD0MA29_9CAEN</name>
<feature type="compositionally biased region" description="Gly residues" evidence="1">
    <location>
        <begin position="241"/>
        <end position="262"/>
    </location>
</feature>
<organism evidence="4 5">
    <name type="scientific">Batillaria attramentaria</name>
    <dbReference type="NCBI Taxonomy" id="370345"/>
    <lineage>
        <taxon>Eukaryota</taxon>
        <taxon>Metazoa</taxon>
        <taxon>Spiralia</taxon>
        <taxon>Lophotrochozoa</taxon>
        <taxon>Mollusca</taxon>
        <taxon>Gastropoda</taxon>
        <taxon>Caenogastropoda</taxon>
        <taxon>Sorbeoconcha</taxon>
        <taxon>Cerithioidea</taxon>
        <taxon>Batillariidae</taxon>
        <taxon>Batillaria</taxon>
    </lineage>
</organism>
<feature type="compositionally biased region" description="Polar residues" evidence="1">
    <location>
        <begin position="196"/>
        <end position="209"/>
    </location>
</feature>
<feature type="region of interest" description="Disordered" evidence="1">
    <location>
        <begin position="107"/>
        <end position="132"/>
    </location>
</feature>
<evidence type="ECO:0000259" key="3">
    <source>
        <dbReference type="PROSITE" id="PS51019"/>
    </source>
</evidence>
<dbReference type="InterPro" id="IPR002861">
    <property type="entry name" value="Reeler_dom"/>
</dbReference>
<feature type="chain" id="PRO_5044833858" description="Reelin domain-containing protein" evidence="2">
    <location>
        <begin position="31"/>
        <end position="262"/>
    </location>
</feature>
<dbReference type="Gene3D" id="2.60.40.4060">
    <property type="entry name" value="Reeler domain"/>
    <property type="match status" value="1"/>
</dbReference>
<dbReference type="PROSITE" id="PS51019">
    <property type="entry name" value="REELIN"/>
    <property type="match status" value="1"/>
</dbReference>
<comment type="caution">
    <text evidence="4">The sequence shown here is derived from an EMBL/GenBank/DDBJ whole genome shotgun (WGS) entry which is preliminary data.</text>
</comment>
<dbReference type="InterPro" id="IPR042307">
    <property type="entry name" value="Reeler_sf"/>
</dbReference>
<feature type="non-terminal residue" evidence="4">
    <location>
        <position position="262"/>
    </location>
</feature>
<feature type="non-terminal residue" evidence="4">
    <location>
        <position position="1"/>
    </location>
</feature>
<feature type="region of interest" description="Disordered" evidence="1">
    <location>
        <begin position="196"/>
        <end position="262"/>
    </location>
</feature>
<dbReference type="Pfam" id="PF02014">
    <property type="entry name" value="Reeler"/>
    <property type="match status" value="1"/>
</dbReference>
<dbReference type="AlphaFoldDB" id="A0ABD0MA29"/>
<feature type="domain" description="Reelin" evidence="3">
    <location>
        <begin position="29"/>
        <end position="204"/>
    </location>
</feature>
<evidence type="ECO:0000256" key="2">
    <source>
        <dbReference type="SAM" id="SignalP"/>
    </source>
</evidence>
<gene>
    <name evidence="4" type="ORF">BaRGS_00000337</name>
</gene>
<dbReference type="CDD" id="cd08544">
    <property type="entry name" value="Reeler"/>
    <property type="match status" value="1"/>
</dbReference>
<keyword evidence="5" id="KW-1185">Reference proteome</keyword>